<feature type="compositionally biased region" description="Polar residues" evidence="1">
    <location>
        <begin position="11"/>
        <end position="30"/>
    </location>
</feature>
<evidence type="ECO:0000256" key="1">
    <source>
        <dbReference type="SAM" id="MobiDB-lite"/>
    </source>
</evidence>
<evidence type="ECO:0000313" key="3">
    <source>
        <dbReference type="Proteomes" id="UP001271007"/>
    </source>
</evidence>
<reference evidence="2" key="1">
    <citation type="submission" date="2023-04" db="EMBL/GenBank/DDBJ databases">
        <title>Black Yeasts Isolated from many extreme environments.</title>
        <authorList>
            <person name="Coleine C."/>
            <person name="Stajich J.E."/>
            <person name="Selbmann L."/>
        </authorList>
    </citation>
    <scope>NUCLEOTIDE SEQUENCE</scope>
    <source>
        <strain evidence="2">CCFEE 5312</strain>
    </source>
</reference>
<comment type="caution">
    <text evidence="2">The sequence shown here is derived from an EMBL/GenBank/DDBJ whole genome shotgun (WGS) entry which is preliminary data.</text>
</comment>
<feature type="region of interest" description="Disordered" evidence="1">
    <location>
        <begin position="1"/>
        <end position="30"/>
    </location>
</feature>
<sequence>MSASAIDLNHPTINGATEANPSPANTDQAQTTTVLHPTTTTVPTTGKLWPETLRCCTPCYTSDTITINPQLKVEIASEYAPEVKTFNIHDAFDPGQRTRLEAHREELVTTPPCSAVGLKMQVGVAADWTMEAFRNGITARPCAEHCTVVRAKGVKIGDLLDTMDAWKTQLAAKGGVVMELVAQVVVNWS</sequence>
<evidence type="ECO:0000313" key="2">
    <source>
        <dbReference type="EMBL" id="KAK3057804.1"/>
    </source>
</evidence>
<dbReference type="AlphaFoldDB" id="A0AAJ0GHS0"/>
<accession>A0AAJ0GHS0</accession>
<protein>
    <submittedName>
        <fullName evidence="2">Uncharacterized protein</fullName>
    </submittedName>
</protein>
<organism evidence="2 3">
    <name type="scientific">Extremus antarcticus</name>
    <dbReference type="NCBI Taxonomy" id="702011"/>
    <lineage>
        <taxon>Eukaryota</taxon>
        <taxon>Fungi</taxon>
        <taxon>Dikarya</taxon>
        <taxon>Ascomycota</taxon>
        <taxon>Pezizomycotina</taxon>
        <taxon>Dothideomycetes</taxon>
        <taxon>Dothideomycetidae</taxon>
        <taxon>Mycosphaerellales</taxon>
        <taxon>Extremaceae</taxon>
        <taxon>Extremus</taxon>
    </lineage>
</organism>
<dbReference type="EMBL" id="JAWDJX010000002">
    <property type="protein sequence ID" value="KAK3057804.1"/>
    <property type="molecule type" value="Genomic_DNA"/>
</dbReference>
<proteinExistence type="predicted"/>
<gene>
    <name evidence="2" type="ORF">LTR09_000879</name>
</gene>
<keyword evidence="3" id="KW-1185">Reference proteome</keyword>
<name>A0AAJ0GHS0_9PEZI</name>
<dbReference type="Proteomes" id="UP001271007">
    <property type="component" value="Unassembled WGS sequence"/>
</dbReference>